<feature type="non-terminal residue" evidence="1">
    <location>
        <position position="1"/>
    </location>
</feature>
<keyword evidence="2" id="KW-1185">Reference proteome</keyword>
<dbReference type="InterPro" id="IPR016024">
    <property type="entry name" value="ARM-type_fold"/>
</dbReference>
<evidence type="ECO:0000313" key="1">
    <source>
        <dbReference type="EMBL" id="CDJ26822.1"/>
    </source>
</evidence>
<dbReference type="AlphaFoldDB" id="U6JRY7"/>
<dbReference type="SUPFAM" id="SSF48371">
    <property type="entry name" value="ARM repeat"/>
    <property type="match status" value="1"/>
</dbReference>
<dbReference type="EMBL" id="HG671844">
    <property type="protein sequence ID" value="CDJ26822.1"/>
    <property type="molecule type" value="Genomic_DNA"/>
</dbReference>
<dbReference type="Gene3D" id="1.25.10.10">
    <property type="entry name" value="Leucine-rich Repeat Variant"/>
    <property type="match status" value="1"/>
</dbReference>
<dbReference type="Proteomes" id="UP000018050">
    <property type="component" value="Unassembled WGS sequence"/>
</dbReference>
<accession>U6JRY7</accession>
<dbReference type="OMA" id="ETAHAEM"/>
<dbReference type="RefSeq" id="XP_013248582.1">
    <property type="nucleotide sequence ID" value="XM_013393128.1"/>
</dbReference>
<protein>
    <submittedName>
        <fullName evidence="1">Uncharacterized protein</fullName>
    </submittedName>
</protein>
<dbReference type="VEuPathDB" id="ToxoDB:EAH_00063410"/>
<dbReference type="GeneID" id="25274411"/>
<reference evidence="1" key="2">
    <citation type="submission" date="2013-10" db="EMBL/GenBank/DDBJ databases">
        <authorList>
            <person name="Aslett M."/>
        </authorList>
    </citation>
    <scope>NUCLEOTIDE SEQUENCE</scope>
    <source>
        <strain evidence="1">Houghton</strain>
    </source>
</reference>
<dbReference type="InterPro" id="IPR011989">
    <property type="entry name" value="ARM-like"/>
</dbReference>
<organism evidence="1 2">
    <name type="scientific">Eimeria acervulina</name>
    <name type="common">Coccidian parasite</name>
    <dbReference type="NCBI Taxonomy" id="5801"/>
    <lineage>
        <taxon>Eukaryota</taxon>
        <taxon>Sar</taxon>
        <taxon>Alveolata</taxon>
        <taxon>Apicomplexa</taxon>
        <taxon>Conoidasida</taxon>
        <taxon>Coccidia</taxon>
        <taxon>Eucoccidiorida</taxon>
        <taxon>Eimeriorina</taxon>
        <taxon>Eimeriidae</taxon>
        <taxon>Eimeria</taxon>
    </lineage>
</organism>
<proteinExistence type="predicted"/>
<reference evidence="1" key="1">
    <citation type="submission" date="2013-10" db="EMBL/GenBank/DDBJ databases">
        <title>Genomic analysis of the causative agents of coccidiosis in chickens.</title>
        <authorList>
            <person name="Reid A.J."/>
            <person name="Blake D."/>
            <person name="Billington K."/>
            <person name="Browne H."/>
            <person name="Dunn M."/>
            <person name="Hung S."/>
            <person name="Kawahara F."/>
            <person name="Miranda-Saavedra D."/>
            <person name="Mourier T."/>
            <person name="Nagra H."/>
            <person name="Otto T.D."/>
            <person name="Rawlings N."/>
            <person name="Sanchez A."/>
            <person name="Sanders M."/>
            <person name="Subramaniam C."/>
            <person name="Tay Y."/>
            <person name="Dear P."/>
            <person name="Doerig C."/>
            <person name="Gruber A."/>
            <person name="Parkinson J."/>
            <person name="Shirley M."/>
            <person name="Wan K.L."/>
            <person name="Berriman M."/>
            <person name="Tomley F."/>
            <person name="Pain A."/>
        </authorList>
    </citation>
    <scope>NUCLEOTIDE SEQUENCE</scope>
    <source>
        <strain evidence="1">Houghton</strain>
    </source>
</reference>
<evidence type="ECO:0000313" key="2">
    <source>
        <dbReference type="Proteomes" id="UP000018050"/>
    </source>
</evidence>
<dbReference type="OrthoDB" id="364513at2759"/>
<sequence length="237" mass="25749">ILLECGYIAKLFPKHEETAYMEMLRALLSGAKTAGFRASVCKQILKASALSTKKNTTLLHCILPALVQTIQAKEAVSSGSTMPLLHLCAASLVNLSAGDPRTKEILLEGGVHSACLTLLKTKEANVVLAALLLLLNLTKLAAHRQKFLAAGGLYPIVDLLMHNYASDLPDRRALLSALMGVVGQLANDEEARADLIDRFPVVDFVLYAFHTAGEDVEYKTKCLCLSLSLLWLFARFV</sequence>
<gene>
    <name evidence="1" type="ORF">EAH_00063410</name>
</gene>
<name>U6JRY7_EIMAC</name>